<organism evidence="1 2">
    <name type="scientific">Nonomuraea recticatena</name>
    <dbReference type="NCBI Taxonomy" id="46178"/>
    <lineage>
        <taxon>Bacteria</taxon>
        <taxon>Bacillati</taxon>
        <taxon>Actinomycetota</taxon>
        <taxon>Actinomycetes</taxon>
        <taxon>Streptosporangiales</taxon>
        <taxon>Streptosporangiaceae</taxon>
        <taxon>Nonomuraea</taxon>
    </lineage>
</organism>
<gene>
    <name evidence="1" type="ORF">GCM10010412_082250</name>
</gene>
<proteinExistence type="predicted"/>
<comment type="caution">
    <text evidence="1">The sequence shown here is derived from an EMBL/GenBank/DDBJ whole genome shotgun (WGS) entry which is preliminary data.</text>
</comment>
<reference evidence="2" key="1">
    <citation type="journal article" date="2019" name="Int. J. Syst. Evol. Microbiol.">
        <title>The Global Catalogue of Microorganisms (GCM) 10K type strain sequencing project: providing services to taxonomists for standard genome sequencing and annotation.</title>
        <authorList>
            <consortium name="The Broad Institute Genomics Platform"/>
            <consortium name="The Broad Institute Genome Sequencing Center for Infectious Disease"/>
            <person name="Wu L."/>
            <person name="Ma J."/>
        </authorList>
    </citation>
    <scope>NUCLEOTIDE SEQUENCE [LARGE SCALE GENOMIC DNA]</scope>
    <source>
        <strain evidence="2">JCM 6835</strain>
    </source>
</reference>
<name>A0ABP6FG92_9ACTN</name>
<evidence type="ECO:0000313" key="2">
    <source>
        <dbReference type="Proteomes" id="UP001501666"/>
    </source>
</evidence>
<evidence type="ECO:0000313" key="1">
    <source>
        <dbReference type="EMBL" id="GAA2691759.1"/>
    </source>
</evidence>
<dbReference type="Proteomes" id="UP001501666">
    <property type="component" value="Unassembled WGS sequence"/>
</dbReference>
<dbReference type="EMBL" id="BAAATE010000034">
    <property type="protein sequence ID" value="GAA2691759.1"/>
    <property type="molecule type" value="Genomic_DNA"/>
</dbReference>
<accession>A0ABP6FG92</accession>
<keyword evidence="2" id="KW-1185">Reference proteome</keyword>
<sequence length="117" mass="12814">MSANPMRPYAGHLAAELTALNFIDHGIDPEEMGTYDAVYTRVYRAHGIQVEIHEGSGDVTLRNFGPGEIRDGQETYHHGSIAETTFTVEWPTEIVMAAITAAHKVGLDTDRLYAAIA</sequence>
<protein>
    <submittedName>
        <fullName evidence="1">Uncharacterized protein</fullName>
    </submittedName>
</protein>
<dbReference type="RefSeq" id="WP_346154447.1">
    <property type="nucleotide sequence ID" value="NZ_BAAATE010000034.1"/>
</dbReference>